<keyword evidence="3" id="KW-1185">Reference proteome</keyword>
<dbReference type="InterPro" id="IPR038875">
    <property type="entry name" value="PLA2_conodipine-like"/>
</dbReference>
<accession>A0A7M5X448</accession>
<dbReference type="EnsemblMetazoa" id="CLYHEMT017505.2">
    <property type="protein sequence ID" value="CLYHEMP017505.2"/>
    <property type="gene ID" value="CLYHEMG017505"/>
</dbReference>
<dbReference type="RefSeq" id="XP_066915436.1">
    <property type="nucleotide sequence ID" value="XM_067059335.1"/>
</dbReference>
<evidence type="ECO:0000313" key="3">
    <source>
        <dbReference type="Proteomes" id="UP000594262"/>
    </source>
</evidence>
<proteinExistence type="predicted"/>
<organism evidence="2 3">
    <name type="scientific">Clytia hemisphaerica</name>
    <dbReference type="NCBI Taxonomy" id="252671"/>
    <lineage>
        <taxon>Eukaryota</taxon>
        <taxon>Metazoa</taxon>
        <taxon>Cnidaria</taxon>
        <taxon>Hydrozoa</taxon>
        <taxon>Hydroidolina</taxon>
        <taxon>Leptothecata</taxon>
        <taxon>Obeliida</taxon>
        <taxon>Clytiidae</taxon>
        <taxon>Clytia</taxon>
    </lineage>
</organism>
<reference evidence="2" key="1">
    <citation type="submission" date="2021-01" db="UniProtKB">
        <authorList>
            <consortium name="EnsemblMetazoa"/>
        </authorList>
    </citation>
    <scope>IDENTIFICATION</scope>
</reference>
<dbReference type="OrthoDB" id="10043382at2759"/>
<feature type="signal peptide" evidence="1">
    <location>
        <begin position="1"/>
        <end position="17"/>
    </location>
</feature>
<dbReference type="Gene3D" id="1.20.90.10">
    <property type="entry name" value="Phospholipase A2 domain"/>
    <property type="match status" value="1"/>
</dbReference>
<sequence>MLFLIACIAAYVNFSVALDNSTCPIVKKTNGCSIPLDLSFPYKEVFKDVCNMHDVCYVCGKTNNWTRAECDLAFLKDLRNYCNTTTQFADNNISIEKDKLGRVLQNAVKSANEAGVANQAAFKLNTEALEIFMMVAQWHYIKHMPYKACMHGANIYYKTVRAFGEPSYDKTYELRCTLKCAKKLGNPY</sequence>
<evidence type="ECO:0000313" key="2">
    <source>
        <dbReference type="EnsemblMetazoa" id="CLYHEMP017505.2"/>
    </source>
</evidence>
<dbReference type="GO" id="GO:0006644">
    <property type="term" value="P:phospholipid metabolic process"/>
    <property type="evidence" value="ECO:0007669"/>
    <property type="project" value="InterPro"/>
</dbReference>
<dbReference type="PANTHER" id="PTHR37687:SF1">
    <property type="entry name" value="AGAP006772-PA"/>
    <property type="match status" value="1"/>
</dbReference>
<dbReference type="GO" id="GO:0050482">
    <property type="term" value="P:arachidonate secretion"/>
    <property type="evidence" value="ECO:0007669"/>
    <property type="project" value="InterPro"/>
</dbReference>
<dbReference type="GeneID" id="136802583"/>
<evidence type="ECO:0000256" key="1">
    <source>
        <dbReference type="SAM" id="SignalP"/>
    </source>
</evidence>
<keyword evidence="1" id="KW-0732">Signal</keyword>
<dbReference type="PANTHER" id="PTHR37687">
    <property type="entry name" value="AGAP006772-PA"/>
    <property type="match status" value="1"/>
</dbReference>
<dbReference type="GO" id="GO:0004623">
    <property type="term" value="F:phospholipase A2 activity"/>
    <property type="evidence" value="ECO:0007669"/>
    <property type="project" value="InterPro"/>
</dbReference>
<name>A0A7M5X448_9CNID</name>
<feature type="chain" id="PRO_5029557324" evidence="1">
    <location>
        <begin position="18"/>
        <end position="188"/>
    </location>
</feature>
<dbReference type="SUPFAM" id="SSF48619">
    <property type="entry name" value="Phospholipase A2, PLA2"/>
    <property type="match status" value="1"/>
</dbReference>
<dbReference type="AlphaFoldDB" id="A0A7M5X448"/>
<protein>
    <submittedName>
        <fullName evidence="2">Uncharacterized protein</fullName>
    </submittedName>
</protein>
<dbReference type="InterPro" id="IPR036444">
    <property type="entry name" value="PLipase_A2_dom_sf"/>
</dbReference>
<dbReference type="Proteomes" id="UP000594262">
    <property type="component" value="Unplaced"/>
</dbReference>